<organism evidence="2">
    <name type="scientific">Anopheles braziliensis</name>
    <dbReference type="NCBI Taxonomy" id="58242"/>
    <lineage>
        <taxon>Eukaryota</taxon>
        <taxon>Metazoa</taxon>
        <taxon>Ecdysozoa</taxon>
        <taxon>Arthropoda</taxon>
        <taxon>Hexapoda</taxon>
        <taxon>Insecta</taxon>
        <taxon>Pterygota</taxon>
        <taxon>Neoptera</taxon>
        <taxon>Endopterygota</taxon>
        <taxon>Diptera</taxon>
        <taxon>Nematocera</taxon>
        <taxon>Culicoidea</taxon>
        <taxon>Culicidae</taxon>
        <taxon>Anophelinae</taxon>
        <taxon>Anopheles</taxon>
    </lineage>
</organism>
<accession>A0A2M3ZS44</accession>
<feature type="chain" id="PRO_5014649651" evidence="1">
    <location>
        <begin position="29"/>
        <end position="124"/>
    </location>
</feature>
<keyword evidence="1" id="KW-0732">Signal</keyword>
<evidence type="ECO:0000256" key="1">
    <source>
        <dbReference type="SAM" id="SignalP"/>
    </source>
</evidence>
<name>A0A2M3ZS44_9DIPT</name>
<dbReference type="AlphaFoldDB" id="A0A2M3ZS44"/>
<sequence>MFKHIDLFPSATQILLQIVLLLLEQLHCRDVMLTRHLKRFDASAEISAGHGGQLVLFATSNRANRGCRLPFSGRFLQSLREHRHLFRQPYHLRMHVGRFAERIDLLLQLLDLQLALDHALVRLI</sequence>
<evidence type="ECO:0000313" key="2">
    <source>
        <dbReference type="EMBL" id="MBW31260.1"/>
    </source>
</evidence>
<feature type="signal peptide" evidence="1">
    <location>
        <begin position="1"/>
        <end position="28"/>
    </location>
</feature>
<dbReference type="EMBL" id="GGFM01010509">
    <property type="protein sequence ID" value="MBW31260.1"/>
    <property type="molecule type" value="Transcribed_RNA"/>
</dbReference>
<protein>
    <submittedName>
        <fullName evidence="2">Putative secreted peptide</fullName>
    </submittedName>
</protein>
<reference evidence="2" key="1">
    <citation type="submission" date="2018-01" db="EMBL/GenBank/DDBJ databases">
        <title>An insight into the sialome of Amazonian anophelines.</title>
        <authorList>
            <person name="Ribeiro J.M."/>
            <person name="Scarpassa V."/>
            <person name="Calvo E."/>
        </authorList>
    </citation>
    <scope>NUCLEOTIDE SEQUENCE</scope>
    <source>
        <tissue evidence="2">Salivary glands</tissue>
    </source>
</reference>
<proteinExistence type="predicted"/>